<feature type="compositionally biased region" description="Polar residues" evidence="1">
    <location>
        <begin position="1"/>
        <end position="10"/>
    </location>
</feature>
<keyword evidence="4" id="KW-1185">Reference proteome</keyword>
<dbReference type="KEGG" id="csg:Cylst_2288"/>
<dbReference type="AlphaFoldDB" id="K9WWC2"/>
<evidence type="ECO:0000256" key="1">
    <source>
        <dbReference type="SAM" id="MobiDB-lite"/>
    </source>
</evidence>
<feature type="transmembrane region" description="Helical" evidence="2">
    <location>
        <begin position="134"/>
        <end position="158"/>
    </location>
</feature>
<dbReference type="RefSeq" id="WP_015207772.1">
    <property type="nucleotide sequence ID" value="NC_019757.1"/>
</dbReference>
<reference evidence="3 4" key="1">
    <citation type="submission" date="2012-06" db="EMBL/GenBank/DDBJ databases">
        <title>Finished chromosome of genome of Cylindrospermum stagnale PCC 7417.</title>
        <authorList>
            <consortium name="US DOE Joint Genome Institute"/>
            <person name="Gugger M."/>
            <person name="Coursin T."/>
            <person name="Rippka R."/>
            <person name="Tandeau De Marsac N."/>
            <person name="Huntemann M."/>
            <person name="Wei C.-L."/>
            <person name="Han J."/>
            <person name="Detter J.C."/>
            <person name="Han C."/>
            <person name="Tapia R."/>
            <person name="Chen A."/>
            <person name="Kyrpides N."/>
            <person name="Mavromatis K."/>
            <person name="Markowitz V."/>
            <person name="Szeto E."/>
            <person name="Ivanova N."/>
            <person name="Pagani I."/>
            <person name="Pati A."/>
            <person name="Goodwin L."/>
            <person name="Nordberg H.P."/>
            <person name="Cantor M.N."/>
            <person name="Hua S.X."/>
            <person name="Woyke T."/>
            <person name="Kerfeld C.A."/>
        </authorList>
    </citation>
    <scope>NUCLEOTIDE SEQUENCE [LARGE SCALE GENOMIC DNA]</scope>
    <source>
        <strain evidence="3 4">PCC 7417</strain>
    </source>
</reference>
<feature type="compositionally biased region" description="Basic and acidic residues" evidence="1">
    <location>
        <begin position="17"/>
        <end position="31"/>
    </location>
</feature>
<sequence>MFNTDFNPVTVSKVARQKGEAEQERSKGEKDSGGILGWFADKAKAFFDGIKQAIQKAFEIARAAVKAAIDTAQKLATAVIETARQAIVSVIKRVGDALIALGDVLLAVTVWNFRDRLIKERSALSEQSILYLKLHNLLFGHFVNAGVLLIFKSSFFTFRQRKI</sequence>
<dbReference type="eggNOG" id="COG2268">
    <property type="taxonomic scope" value="Bacteria"/>
</dbReference>
<keyword evidence="2" id="KW-1133">Transmembrane helix</keyword>
<dbReference type="OrthoDB" id="4317910at2"/>
<organism evidence="3 4">
    <name type="scientific">Cylindrospermum stagnale PCC 7417</name>
    <dbReference type="NCBI Taxonomy" id="56107"/>
    <lineage>
        <taxon>Bacteria</taxon>
        <taxon>Bacillati</taxon>
        <taxon>Cyanobacteriota</taxon>
        <taxon>Cyanophyceae</taxon>
        <taxon>Nostocales</taxon>
        <taxon>Nostocaceae</taxon>
        <taxon>Cylindrospermum</taxon>
    </lineage>
</organism>
<proteinExistence type="predicted"/>
<evidence type="ECO:0000313" key="3">
    <source>
        <dbReference type="EMBL" id="AFZ24518.1"/>
    </source>
</evidence>
<protein>
    <submittedName>
        <fullName evidence="3">Uncharacterized protein</fullName>
    </submittedName>
</protein>
<dbReference type="HOGENOM" id="CLU_1624394_0_0_3"/>
<evidence type="ECO:0000256" key="2">
    <source>
        <dbReference type="SAM" id="Phobius"/>
    </source>
</evidence>
<accession>K9WWC2</accession>
<dbReference type="Proteomes" id="UP000010475">
    <property type="component" value="Chromosome"/>
</dbReference>
<feature type="region of interest" description="Disordered" evidence="1">
    <location>
        <begin position="1"/>
        <end position="31"/>
    </location>
</feature>
<keyword evidence="2" id="KW-0472">Membrane</keyword>
<dbReference type="EMBL" id="CP003642">
    <property type="protein sequence ID" value="AFZ24518.1"/>
    <property type="molecule type" value="Genomic_DNA"/>
</dbReference>
<gene>
    <name evidence="3" type="ORF">Cylst_2288</name>
</gene>
<name>K9WWC2_9NOST</name>
<evidence type="ECO:0000313" key="4">
    <source>
        <dbReference type="Proteomes" id="UP000010475"/>
    </source>
</evidence>
<keyword evidence="2" id="KW-0812">Transmembrane</keyword>